<organism evidence="7 8">
    <name type="scientific">Coffea canephora</name>
    <name type="common">Robusta coffee</name>
    <dbReference type="NCBI Taxonomy" id="49390"/>
    <lineage>
        <taxon>Eukaryota</taxon>
        <taxon>Viridiplantae</taxon>
        <taxon>Streptophyta</taxon>
        <taxon>Embryophyta</taxon>
        <taxon>Tracheophyta</taxon>
        <taxon>Spermatophyta</taxon>
        <taxon>Magnoliopsida</taxon>
        <taxon>eudicotyledons</taxon>
        <taxon>Gunneridae</taxon>
        <taxon>Pentapetalae</taxon>
        <taxon>asterids</taxon>
        <taxon>lamiids</taxon>
        <taxon>Gentianales</taxon>
        <taxon>Rubiaceae</taxon>
        <taxon>Ixoroideae</taxon>
        <taxon>Gardenieae complex</taxon>
        <taxon>Bertiereae - Coffeeae clade</taxon>
        <taxon>Coffeeae</taxon>
        <taxon>Coffea</taxon>
    </lineage>
</organism>
<dbReference type="GO" id="GO:0046872">
    <property type="term" value="F:metal ion binding"/>
    <property type="evidence" value="ECO:0007669"/>
    <property type="project" value="UniProtKB-KW"/>
</dbReference>
<dbReference type="EMBL" id="HG739129">
    <property type="protein sequence ID" value="CDP10432.1"/>
    <property type="molecule type" value="Genomic_DNA"/>
</dbReference>
<feature type="compositionally biased region" description="Low complexity" evidence="4">
    <location>
        <begin position="299"/>
        <end position="328"/>
    </location>
</feature>
<keyword evidence="3" id="KW-0325">Glycoprotein</keyword>
<dbReference type="InterPro" id="IPR039391">
    <property type="entry name" value="Phytocyanin-like"/>
</dbReference>
<feature type="compositionally biased region" description="Pro residues" evidence="4">
    <location>
        <begin position="262"/>
        <end position="273"/>
    </location>
</feature>
<keyword evidence="5" id="KW-0732">Signal</keyword>
<keyword evidence="8" id="KW-1185">Reference proteome</keyword>
<dbReference type="OrthoDB" id="5421909at2759"/>
<evidence type="ECO:0000313" key="7">
    <source>
        <dbReference type="EMBL" id="CDP10432.1"/>
    </source>
</evidence>
<feature type="domain" description="Phytocyanin" evidence="6">
    <location>
        <begin position="26"/>
        <end position="129"/>
    </location>
</feature>
<dbReference type="PANTHER" id="PTHR33021:SF496">
    <property type="entry name" value="OS08G0482700 PROTEIN"/>
    <property type="match status" value="1"/>
</dbReference>
<dbReference type="Proteomes" id="UP000295252">
    <property type="component" value="Chromosome VIII"/>
</dbReference>
<evidence type="ECO:0000256" key="4">
    <source>
        <dbReference type="SAM" id="MobiDB-lite"/>
    </source>
</evidence>
<dbReference type="FunFam" id="2.60.40.420:FF:000034">
    <property type="entry name" value="Cupredoxin superfamily protein"/>
    <property type="match status" value="1"/>
</dbReference>
<feature type="chain" id="PRO_5001657880" description="Phytocyanin domain-containing protein" evidence="5">
    <location>
        <begin position="25"/>
        <end position="357"/>
    </location>
</feature>
<feature type="compositionally biased region" description="Pro residues" evidence="4">
    <location>
        <begin position="133"/>
        <end position="145"/>
    </location>
</feature>
<dbReference type="PhylomeDB" id="A0A068UQ33"/>
<dbReference type="GO" id="GO:0005886">
    <property type="term" value="C:plasma membrane"/>
    <property type="evidence" value="ECO:0007669"/>
    <property type="project" value="TreeGrafter"/>
</dbReference>
<dbReference type="FunFam" id="2.60.40.420:FF:000003">
    <property type="entry name" value="Blue copper"/>
    <property type="match status" value="1"/>
</dbReference>
<evidence type="ECO:0000256" key="5">
    <source>
        <dbReference type="SAM" id="SignalP"/>
    </source>
</evidence>
<dbReference type="OMA" id="WASRKTF"/>
<evidence type="ECO:0000259" key="6">
    <source>
        <dbReference type="PROSITE" id="PS51485"/>
    </source>
</evidence>
<gene>
    <name evidence="7" type="ORF">GSCOC_T00031156001</name>
</gene>
<dbReference type="AlphaFoldDB" id="A0A068UQ33"/>
<dbReference type="PROSITE" id="PS51485">
    <property type="entry name" value="PHYTOCYANIN"/>
    <property type="match status" value="2"/>
</dbReference>
<proteinExistence type="predicted"/>
<dbReference type="InterPro" id="IPR008972">
    <property type="entry name" value="Cupredoxin"/>
</dbReference>
<dbReference type="PANTHER" id="PTHR33021">
    <property type="entry name" value="BLUE COPPER PROTEIN"/>
    <property type="match status" value="1"/>
</dbReference>
<evidence type="ECO:0000256" key="2">
    <source>
        <dbReference type="ARBA" id="ARBA00023157"/>
    </source>
</evidence>
<keyword evidence="1" id="KW-0479">Metal-binding</keyword>
<feature type="signal peptide" evidence="5">
    <location>
        <begin position="1"/>
        <end position="24"/>
    </location>
</feature>
<evidence type="ECO:0000313" key="8">
    <source>
        <dbReference type="Proteomes" id="UP000295252"/>
    </source>
</evidence>
<feature type="domain" description="Phytocyanin" evidence="6">
    <location>
        <begin position="152"/>
        <end position="256"/>
    </location>
</feature>
<dbReference type="Gene3D" id="2.60.40.420">
    <property type="entry name" value="Cupredoxins - blue copper proteins"/>
    <property type="match status" value="2"/>
</dbReference>
<keyword evidence="2" id="KW-1015">Disulfide bond</keyword>
<dbReference type="InParanoid" id="A0A068UQ33"/>
<evidence type="ECO:0000256" key="1">
    <source>
        <dbReference type="ARBA" id="ARBA00022723"/>
    </source>
</evidence>
<dbReference type="InterPro" id="IPR003245">
    <property type="entry name" value="Phytocyanin_dom"/>
</dbReference>
<feature type="compositionally biased region" description="Low complexity" evidence="4">
    <location>
        <begin position="274"/>
        <end position="292"/>
    </location>
</feature>
<dbReference type="Pfam" id="PF02298">
    <property type="entry name" value="Cu_bind_like"/>
    <property type="match status" value="2"/>
</dbReference>
<protein>
    <recommendedName>
        <fullName evidence="6">Phytocyanin domain-containing protein</fullName>
    </recommendedName>
</protein>
<dbReference type="GO" id="GO:0009055">
    <property type="term" value="F:electron transfer activity"/>
    <property type="evidence" value="ECO:0007669"/>
    <property type="project" value="InterPro"/>
</dbReference>
<feature type="region of interest" description="Disordered" evidence="4">
    <location>
        <begin position="129"/>
        <end position="150"/>
    </location>
</feature>
<name>A0A068UQ33_COFCA</name>
<dbReference type="SUPFAM" id="SSF49503">
    <property type="entry name" value="Cupredoxins"/>
    <property type="match status" value="2"/>
</dbReference>
<dbReference type="STRING" id="49390.A0A068UQ33"/>
<sequence>MAGKFIITLLVVAVLAAALQCSVAQRTHVVGDSLGWTIPPGGAVAYTTWAASQTFTVGDVLLFNFTTGLHDVAQVSRTSFDGCNSASPISLVRNGPANVTLNTTGEHYYICTFSGHCNAGMKLAINVSAAPSTSPPPQSPVPAPSPSSTTPKTYVVGDSLGWTVPPGGSIAYRTWAAGKTFMVGDILVFNFTTGAHDVAVVTSKAAYDSCNTSATGTTINTGPARITLTTAGEHFYICTIPRHCSHGQKLAINVTGTAATPSPTPAPTRPPSGPASAPAPSSTGATPPSSSSTPPPSGSPSTSPSGSTTPSPSGSTTPSPSGSPGGVSAPPPPNSAPSFAVAALPFTFLSIALAFLY</sequence>
<dbReference type="Gramene" id="CDP10432">
    <property type="protein sequence ID" value="CDP10432"/>
    <property type="gene ID" value="GSCOC_T00031156001"/>
</dbReference>
<accession>A0A068UQ33</accession>
<feature type="region of interest" description="Disordered" evidence="4">
    <location>
        <begin position="256"/>
        <end position="339"/>
    </location>
</feature>
<dbReference type="CDD" id="cd13920">
    <property type="entry name" value="Stellacyanin"/>
    <property type="match status" value="1"/>
</dbReference>
<reference evidence="8" key="1">
    <citation type="journal article" date="2014" name="Science">
        <title>The coffee genome provides insight into the convergent evolution of caffeine biosynthesis.</title>
        <authorList>
            <person name="Denoeud F."/>
            <person name="Carretero-Paulet L."/>
            <person name="Dereeper A."/>
            <person name="Droc G."/>
            <person name="Guyot R."/>
            <person name="Pietrella M."/>
            <person name="Zheng C."/>
            <person name="Alberti A."/>
            <person name="Anthony F."/>
            <person name="Aprea G."/>
            <person name="Aury J.M."/>
            <person name="Bento P."/>
            <person name="Bernard M."/>
            <person name="Bocs S."/>
            <person name="Campa C."/>
            <person name="Cenci A."/>
            <person name="Combes M.C."/>
            <person name="Crouzillat D."/>
            <person name="Da Silva C."/>
            <person name="Daddiego L."/>
            <person name="De Bellis F."/>
            <person name="Dussert S."/>
            <person name="Garsmeur O."/>
            <person name="Gayraud T."/>
            <person name="Guignon V."/>
            <person name="Jahn K."/>
            <person name="Jamilloux V."/>
            <person name="Joet T."/>
            <person name="Labadie K."/>
            <person name="Lan T."/>
            <person name="Leclercq J."/>
            <person name="Lepelley M."/>
            <person name="Leroy T."/>
            <person name="Li L.T."/>
            <person name="Librado P."/>
            <person name="Lopez L."/>
            <person name="Munoz A."/>
            <person name="Noel B."/>
            <person name="Pallavicini A."/>
            <person name="Perrotta G."/>
            <person name="Poncet V."/>
            <person name="Pot D."/>
            <person name="Priyono X."/>
            <person name="Rigoreau M."/>
            <person name="Rouard M."/>
            <person name="Rozas J."/>
            <person name="Tranchant-Dubreuil C."/>
            <person name="VanBuren R."/>
            <person name="Zhang Q."/>
            <person name="Andrade A.C."/>
            <person name="Argout X."/>
            <person name="Bertrand B."/>
            <person name="de Kochko A."/>
            <person name="Graziosi G."/>
            <person name="Henry R.J."/>
            <person name="Jayarama X."/>
            <person name="Ming R."/>
            <person name="Nagai C."/>
            <person name="Rounsley S."/>
            <person name="Sankoff D."/>
            <person name="Giuliano G."/>
            <person name="Albert V.A."/>
            <person name="Wincker P."/>
            <person name="Lashermes P."/>
        </authorList>
    </citation>
    <scope>NUCLEOTIDE SEQUENCE [LARGE SCALE GENOMIC DNA]</scope>
    <source>
        <strain evidence="8">cv. DH200-94</strain>
    </source>
</reference>
<evidence type="ECO:0000256" key="3">
    <source>
        <dbReference type="ARBA" id="ARBA00023180"/>
    </source>
</evidence>